<organism evidence="1">
    <name type="scientific">Rhizophora mucronata</name>
    <name type="common">Asiatic mangrove</name>
    <dbReference type="NCBI Taxonomy" id="61149"/>
    <lineage>
        <taxon>Eukaryota</taxon>
        <taxon>Viridiplantae</taxon>
        <taxon>Streptophyta</taxon>
        <taxon>Embryophyta</taxon>
        <taxon>Tracheophyta</taxon>
        <taxon>Spermatophyta</taxon>
        <taxon>Magnoliopsida</taxon>
        <taxon>eudicotyledons</taxon>
        <taxon>Gunneridae</taxon>
        <taxon>Pentapetalae</taxon>
        <taxon>rosids</taxon>
        <taxon>fabids</taxon>
        <taxon>Malpighiales</taxon>
        <taxon>Rhizophoraceae</taxon>
        <taxon>Rhizophora</taxon>
    </lineage>
</organism>
<name>A0A2P2QDA4_RHIMU</name>
<accession>A0A2P2QDA4</accession>
<protein>
    <submittedName>
        <fullName evidence="1">Uncharacterized protein</fullName>
    </submittedName>
</protein>
<reference evidence="1" key="1">
    <citation type="submission" date="2018-02" db="EMBL/GenBank/DDBJ databases">
        <title>Rhizophora mucronata_Transcriptome.</title>
        <authorList>
            <person name="Meera S.P."/>
            <person name="Sreeshan A."/>
            <person name="Augustine A."/>
        </authorList>
    </citation>
    <scope>NUCLEOTIDE SEQUENCE</scope>
    <source>
        <tissue evidence="1">Leaf</tissue>
    </source>
</reference>
<sequence>MWFLGENCFLHCSTLTHTYCWFFQSEKNN</sequence>
<evidence type="ECO:0000313" key="1">
    <source>
        <dbReference type="EMBL" id="MBX64894.1"/>
    </source>
</evidence>
<dbReference type="AlphaFoldDB" id="A0A2P2QDA4"/>
<dbReference type="EMBL" id="GGEC01084410">
    <property type="protein sequence ID" value="MBX64894.1"/>
    <property type="molecule type" value="Transcribed_RNA"/>
</dbReference>
<proteinExistence type="predicted"/>